<dbReference type="Proteomes" id="UP000001699">
    <property type="component" value="Unassembled WGS sequence"/>
</dbReference>
<dbReference type="OrthoDB" id="2906425at2759"/>
<accession>B0YAH9</accession>
<dbReference type="EMBL" id="DS499600">
    <property type="protein sequence ID" value="EDP49022.1"/>
    <property type="molecule type" value="Genomic_DNA"/>
</dbReference>
<protein>
    <submittedName>
        <fullName evidence="1">Uncharacterized protein</fullName>
    </submittedName>
</protein>
<keyword evidence="2" id="KW-1185">Reference proteome</keyword>
<gene>
    <name evidence="1" type="ORF">AFUB_084730</name>
</gene>
<dbReference type="AlphaFoldDB" id="B0YAH9"/>
<name>B0YAH9_ASPFC</name>
<dbReference type="HOGENOM" id="CLU_1383849_0_0_1"/>
<proteinExistence type="predicted"/>
<organism evidence="1 2">
    <name type="scientific">Aspergillus fumigatus (strain CBS 144.89 / FGSC A1163 / CEA10)</name>
    <name type="common">Neosartorya fumigata</name>
    <dbReference type="NCBI Taxonomy" id="451804"/>
    <lineage>
        <taxon>Eukaryota</taxon>
        <taxon>Fungi</taxon>
        <taxon>Dikarya</taxon>
        <taxon>Ascomycota</taxon>
        <taxon>Pezizomycotina</taxon>
        <taxon>Eurotiomycetes</taxon>
        <taxon>Eurotiomycetidae</taxon>
        <taxon>Eurotiales</taxon>
        <taxon>Aspergillaceae</taxon>
        <taxon>Aspergillus</taxon>
        <taxon>Aspergillus subgen. Fumigati</taxon>
    </lineage>
</organism>
<sequence>MNCTQEEKLTHSVDCGPKVNIISFVPFPALRCPILISSMKSLFDTYIFMSFVEGQSLDTAWETYDSITRNQVTNQLKEYLHELRQISHRNYIGSVDFGPVTDPILESHHVKGGTSWRACFPMKSTGSCSRMGTYAFRTSWSRMDTSVEFWTGSLAAGILSTGSSQKPSMFGNGKTIGSKTWCRFLNLIILNTQSIPS</sequence>
<evidence type="ECO:0000313" key="1">
    <source>
        <dbReference type="EMBL" id="EDP49022.1"/>
    </source>
</evidence>
<dbReference type="VEuPathDB" id="FungiDB:AFUB_084730"/>
<evidence type="ECO:0000313" key="2">
    <source>
        <dbReference type="Proteomes" id="UP000001699"/>
    </source>
</evidence>
<reference evidence="1 2" key="1">
    <citation type="journal article" date="2008" name="PLoS Genet.">
        <title>Genomic islands in the pathogenic filamentous fungus Aspergillus fumigatus.</title>
        <authorList>
            <person name="Fedorova N.D."/>
            <person name="Khaldi N."/>
            <person name="Joardar V.S."/>
            <person name="Maiti R."/>
            <person name="Amedeo P."/>
            <person name="Anderson M.J."/>
            <person name="Crabtree J."/>
            <person name="Silva J.C."/>
            <person name="Badger J.H."/>
            <person name="Albarraq A."/>
            <person name="Angiuoli S."/>
            <person name="Bussey H."/>
            <person name="Bowyer P."/>
            <person name="Cotty P.J."/>
            <person name="Dyer P.S."/>
            <person name="Egan A."/>
            <person name="Galens K."/>
            <person name="Fraser-Liggett C.M."/>
            <person name="Haas B.J."/>
            <person name="Inman J.M."/>
            <person name="Kent R."/>
            <person name="Lemieux S."/>
            <person name="Malavazi I."/>
            <person name="Orvis J."/>
            <person name="Roemer T."/>
            <person name="Ronning C.M."/>
            <person name="Sundaram J.P."/>
            <person name="Sutton G."/>
            <person name="Turner G."/>
            <person name="Venter J.C."/>
            <person name="White O.R."/>
            <person name="Whitty B.R."/>
            <person name="Youngman P."/>
            <person name="Wolfe K.H."/>
            <person name="Goldman G.H."/>
            <person name="Wortman J.R."/>
            <person name="Jiang B."/>
            <person name="Denning D.W."/>
            <person name="Nierman W.C."/>
        </authorList>
    </citation>
    <scope>NUCLEOTIDE SEQUENCE [LARGE SCALE GENOMIC DNA]</scope>
    <source>
        <strain evidence="2">CBS 144.89 / FGSC A1163 / CEA10</strain>
    </source>
</reference>